<feature type="binding site" evidence="2">
    <location>
        <position position="40"/>
    </location>
    <ligand>
        <name>substrate</name>
    </ligand>
</feature>
<feature type="binding site" evidence="2">
    <location>
        <position position="23"/>
    </location>
    <ligand>
        <name>Mg(2+)</name>
        <dbReference type="ChEBI" id="CHEBI:18420"/>
    </ligand>
</feature>
<comment type="cofactor">
    <cofactor evidence="2">
        <name>Mg(2+)</name>
        <dbReference type="ChEBI" id="CHEBI:18420"/>
    </cofactor>
    <text evidence="2">Binds 2 magnesium ions per subunit.</text>
</comment>
<comment type="function">
    <text evidence="2">Catalyzes the condensation of isopentenyl diphosphate (IPP) with allylic pyrophosphates generating different type of terpenoids.</text>
</comment>
<protein>
    <recommendedName>
        <fullName evidence="2">Isoprenyl transferase</fullName>
        <ecNumber evidence="2">2.5.1.-</ecNumber>
    </recommendedName>
</protein>
<feature type="binding site" evidence="2">
    <location>
        <begin position="196"/>
        <end position="198"/>
    </location>
    <ligand>
        <name>substrate</name>
    </ligand>
</feature>
<dbReference type="PANTHER" id="PTHR10291">
    <property type="entry name" value="DEHYDRODOLICHYL DIPHOSPHATE SYNTHASE FAMILY MEMBER"/>
    <property type="match status" value="1"/>
</dbReference>
<dbReference type="NCBIfam" id="NF011405">
    <property type="entry name" value="PRK14830.1"/>
    <property type="match status" value="1"/>
</dbReference>
<feature type="binding site" evidence="2">
    <location>
        <position position="190"/>
    </location>
    <ligand>
        <name>substrate</name>
    </ligand>
</feature>
<feature type="binding site" evidence="2">
    <location>
        <position position="209"/>
    </location>
    <ligand>
        <name>Mg(2+)</name>
        <dbReference type="ChEBI" id="CHEBI:18420"/>
    </ligand>
</feature>
<feature type="active site" description="Proton acceptor" evidence="2">
    <location>
        <position position="71"/>
    </location>
</feature>
<feature type="binding site" evidence="2">
    <location>
        <position position="74"/>
    </location>
    <ligand>
        <name>substrate</name>
    </ligand>
</feature>
<sequence>MARKISCLGDNIIPPAHVGVIMDGNGRWAKKRGLPRKFGHREGAKNFRSITKHAKAVGIDYITFYAFSTENWKRPKEEVDAIMDLFEKYLDEVEDFIEENIRIRFIGDRSQLKPSLQAKMRHTEETSKDFDAMTLVLAINYGGRDEICHSVKTLAEQVKRGELEPQDITEDMIERNLYTEEIPPLDLVIRPSGEQRLSNFMIWQAAYAEFYYTNILWPDFRVNDFDKAILDFCERNRRFGGI</sequence>
<dbReference type="GO" id="GO:0016094">
    <property type="term" value="P:polyprenol biosynthetic process"/>
    <property type="evidence" value="ECO:0007669"/>
    <property type="project" value="TreeGrafter"/>
</dbReference>
<feature type="binding site" evidence="2">
    <location>
        <begin position="68"/>
        <end position="70"/>
    </location>
    <ligand>
        <name>substrate</name>
    </ligand>
</feature>
<evidence type="ECO:0000256" key="2">
    <source>
        <dbReference type="HAMAP-Rule" id="MF_01139"/>
    </source>
</evidence>
<feature type="binding site" evidence="2">
    <location>
        <position position="72"/>
    </location>
    <ligand>
        <name>substrate</name>
    </ligand>
</feature>
<dbReference type="EC" id="2.5.1.-" evidence="2"/>
<keyword evidence="2" id="KW-0460">Magnesium</keyword>
<comment type="subunit">
    <text evidence="2">Homodimer.</text>
</comment>
<keyword evidence="1 2" id="KW-0808">Transferase</keyword>
<evidence type="ECO:0000256" key="1">
    <source>
        <dbReference type="ARBA" id="ARBA00022679"/>
    </source>
</evidence>
<dbReference type="GO" id="GO:0000287">
    <property type="term" value="F:magnesium ion binding"/>
    <property type="evidence" value="ECO:0007669"/>
    <property type="project" value="UniProtKB-UniRule"/>
</dbReference>
<feature type="binding site" evidence="2">
    <location>
        <position position="36"/>
    </location>
    <ligand>
        <name>substrate</name>
    </ligand>
</feature>
<dbReference type="SUPFAM" id="SSF64005">
    <property type="entry name" value="Undecaprenyl diphosphate synthase"/>
    <property type="match status" value="1"/>
</dbReference>
<reference evidence="3 4" key="1">
    <citation type="submission" date="2016-10" db="EMBL/GenBank/DDBJ databases">
        <authorList>
            <person name="de Groot N.N."/>
        </authorList>
    </citation>
    <scope>NUCLEOTIDE SEQUENCE [LARGE SCALE GENOMIC DNA]</scope>
    <source>
        <strain evidence="3 4">KH2T6</strain>
    </source>
</reference>
<dbReference type="Proteomes" id="UP000186015">
    <property type="component" value="Unassembled WGS sequence"/>
</dbReference>
<comment type="similarity">
    <text evidence="2">Belongs to the UPP synthase family.</text>
</comment>
<dbReference type="NCBIfam" id="TIGR00055">
    <property type="entry name" value="uppS"/>
    <property type="match status" value="1"/>
</dbReference>
<dbReference type="InterPro" id="IPR036424">
    <property type="entry name" value="UPP_synth-like_sf"/>
</dbReference>
<feature type="active site" evidence="2">
    <location>
        <position position="23"/>
    </location>
</feature>
<dbReference type="HAMAP" id="MF_01139">
    <property type="entry name" value="ISPT"/>
    <property type="match status" value="1"/>
</dbReference>
<dbReference type="AlphaFoldDB" id="A0A1H7L369"/>
<dbReference type="OrthoDB" id="4191603at2"/>
<gene>
    <name evidence="3" type="ORF">SAMN05216469_10839</name>
</gene>
<dbReference type="GO" id="GO:0045547">
    <property type="term" value="F:ditrans,polycis-polyprenyl diphosphate synthase [(2E,6E)-farnesyl diphosphate specific] activity"/>
    <property type="evidence" value="ECO:0007669"/>
    <property type="project" value="TreeGrafter"/>
</dbReference>
<feature type="binding site" evidence="2">
    <location>
        <position position="28"/>
    </location>
    <ligand>
        <name>substrate</name>
    </ligand>
</feature>
<dbReference type="Gene3D" id="3.40.1180.10">
    <property type="entry name" value="Decaprenyl diphosphate synthase-like"/>
    <property type="match status" value="1"/>
</dbReference>
<feature type="binding site" evidence="2">
    <location>
        <begin position="24"/>
        <end position="27"/>
    </location>
    <ligand>
        <name>substrate</name>
    </ligand>
</feature>
<dbReference type="PROSITE" id="PS01066">
    <property type="entry name" value="UPP_SYNTHASE"/>
    <property type="match status" value="1"/>
</dbReference>
<dbReference type="InterPro" id="IPR018520">
    <property type="entry name" value="UPP_synth-like_CS"/>
</dbReference>
<evidence type="ECO:0000313" key="4">
    <source>
        <dbReference type="Proteomes" id="UP000186015"/>
    </source>
</evidence>
<dbReference type="EMBL" id="FOAT01000008">
    <property type="protein sequence ID" value="SEK93479.1"/>
    <property type="molecule type" value="Genomic_DNA"/>
</dbReference>
<evidence type="ECO:0000313" key="3">
    <source>
        <dbReference type="EMBL" id="SEK93479.1"/>
    </source>
</evidence>
<dbReference type="InterPro" id="IPR001441">
    <property type="entry name" value="UPP_synth-like"/>
</dbReference>
<name>A0A1H7L369_RUMAL</name>
<dbReference type="FunFam" id="3.40.1180.10:FF:000001">
    <property type="entry name" value="(2E,6E)-farnesyl-diphosphate-specific ditrans,polycis-undecaprenyl-diphosphate synthase"/>
    <property type="match status" value="1"/>
</dbReference>
<dbReference type="PANTHER" id="PTHR10291:SF0">
    <property type="entry name" value="DEHYDRODOLICHYL DIPHOSPHATE SYNTHASE 2"/>
    <property type="match status" value="1"/>
</dbReference>
<dbReference type="RefSeq" id="WP_074833358.1">
    <property type="nucleotide sequence ID" value="NZ_FOAT01000008.1"/>
</dbReference>
<keyword evidence="2" id="KW-0479">Metal-binding</keyword>
<proteinExistence type="inferred from homology"/>
<dbReference type="CDD" id="cd00475">
    <property type="entry name" value="Cis_IPPS"/>
    <property type="match status" value="1"/>
</dbReference>
<accession>A0A1H7L369</accession>
<organism evidence="3 4">
    <name type="scientific">Ruminococcus albus</name>
    <dbReference type="NCBI Taxonomy" id="1264"/>
    <lineage>
        <taxon>Bacteria</taxon>
        <taxon>Bacillati</taxon>
        <taxon>Bacillota</taxon>
        <taxon>Clostridia</taxon>
        <taxon>Eubacteriales</taxon>
        <taxon>Oscillospiraceae</taxon>
        <taxon>Ruminococcus</taxon>
    </lineage>
</organism>
<dbReference type="Pfam" id="PF01255">
    <property type="entry name" value="Prenyltransf"/>
    <property type="match status" value="1"/>
</dbReference>